<dbReference type="Proteomes" id="UP001321760">
    <property type="component" value="Unassembled WGS sequence"/>
</dbReference>
<gene>
    <name evidence="1" type="ORF">QBC34DRAFT_380717</name>
</gene>
<sequence>MATSKPTTTGTAAAATADAVVRLLTDNPNGRTTPGPLTAWDGHANPVPPGVDAKYWHNVYNRADSAVRHHVEGYVEEYCGGVSNKGKLDAVFKDEKAAEEVNQGTKWCREEGRTYKVAVLFLVRDLVATAEGDFRYSSGAQGVKEKKARSLRETRENLPQEFFTWFESTTTSDPKVGRQRISRFADVDDAELRTDSRWYGRGAWITTMDFLKKGGEGVEF</sequence>
<reference evidence="1" key="1">
    <citation type="journal article" date="2023" name="Mol. Phylogenet. Evol.">
        <title>Genome-scale phylogeny and comparative genomics of the fungal order Sordariales.</title>
        <authorList>
            <person name="Hensen N."/>
            <person name="Bonometti L."/>
            <person name="Westerberg I."/>
            <person name="Brannstrom I.O."/>
            <person name="Guillou S."/>
            <person name="Cros-Aarteil S."/>
            <person name="Calhoun S."/>
            <person name="Haridas S."/>
            <person name="Kuo A."/>
            <person name="Mondo S."/>
            <person name="Pangilinan J."/>
            <person name="Riley R."/>
            <person name="LaButti K."/>
            <person name="Andreopoulos B."/>
            <person name="Lipzen A."/>
            <person name="Chen C."/>
            <person name="Yan M."/>
            <person name="Daum C."/>
            <person name="Ng V."/>
            <person name="Clum A."/>
            <person name="Steindorff A."/>
            <person name="Ohm R.A."/>
            <person name="Martin F."/>
            <person name="Silar P."/>
            <person name="Natvig D.O."/>
            <person name="Lalanne C."/>
            <person name="Gautier V."/>
            <person name="Ament-Velasquez S.L."/>
            <person name="Kruys A."/>
            <person name="Hutchinson M.I."/>
            <person name="Powell A.J."/>
            <person name="Barry K."/>
            <person name="Miller A.N."/>
            <person name="Grigoriev I.V."/>
            <person name="Debuchy R."/>
            <person name="Gladieux P."/>
            <person name="Hiltunen Thoren M."/>
            <person name="Johannesson H."/>
        </authorList>
    </citation>
    <scope>NUCLEOTIDE SEQUENCE</scope>
    <source>
        <strain evidence="1">PSN243</strain>
    </source>
</reference>
<protein>
    <submittedName>
        <fullName evidence="1">Uncharacterized protein</fullName>
    </submittedName>
</protein>
<organism evidence="1 2">
    <name type="scientific">Podospora aff. communis PSN243</name>
    <dbReference type="NCBI Taxonomy" id="3040156"/>
    <lineage>
        <taxon>Eukaryota</taxon>
        <taxon>Fungi</taxon>
        <taxon>Dikarya</taxon>
        <taxon>Ascomycota</taxon>
        <taxon>Pezizomycotina</taxon>
        <taxon>Sordariomycetes</taxon>
        <taxon>Sordariomycetidae</taxon>
        <taxon>Sordariales</taxon>
        <taxon>Podosporaceae</taxon>
        <taxon>Podospora</taxon>
    </lineage>
</organism>
<dbReference type="AlphaFoldDB" id="A0AAV9GKI3"/>
<accession>A0AAV9GKI3</accession>
<proteinExistence type="predicted"/>
<dbReference type="EMBL" id="MU865940">
    <property type="protein sequence ID" value="KAK4448871.1"/>
    <property type="molecule type" value="Genomic_DNA"/>
</dbReference>
<name>A0AAV9GKI3_9PEZI</name>
<keyword evidence="2" id="KW-1185">Reference proteome</keyword>
<reference evidence="1" key="2">
    <citation type="submission" date="2023-05" db="EMBL/GenBank/DDBJ databases">
        <authorList>
            <consortium name="Lawrence Berkeley National Laboratory"/>
            <person name="Steindorff A."/>
            <person name="Hensen N."/>
            <person name="Bonometti L."/>
            <person name="Westerberg I."/>
            <person name="Brannstrom I.O."/>
            <person name="Guillou S."/>
            <person name="Cros-Aarteil S."/>
            <person name="Calhoun S."/>
            <person name="Haridas S."/>
            <person name="Kuo A."/>
            <person name="Mondo S."/>
            <person name="Pangilinan J."/>
            <person name="Riley R."/>
            <person name="Labutti K."/>
            <person name="Andreopoulos B."/>
            <person name="Lipzen A."/>
            <person name="Chen C."/>
            <person name="Yanf M."/>
            <person name="Daum C."/>
            <person name="Ng V."/>
            <person name="Clum A."/>
            <person name="Ohm R."/>
            <person name="Martin F."/>
            <person name="Silar P."/>
            <person name="Natvig D."/>
            <person name="Lalanne C."/>
            <person name="Gautier V."/>
            <person name="Ament-Velasquez S.L."/>
            <person name="Kruys A."/>
            <person name="Hutchinson M.I."/>
            <person name="Powell A.J."/>
            <person name="Barry K."/>
            <person name="Miller A.N."/>
            <person name="Grigoriev I.V."/>
            <person name="Debuchy R."/>
            <person name="Gladieux P."/>
            <person name="Thoren M.H."/>
            <person name="Johannesson H."/>
        </authorList>
    </citation>
    <scope>NUCLEOTIDE SEQUENCE</scope>
    <source>
        <strain evidence="1">PSN243</strain>
    </source>
</reference>
<evidence type="ECO:0000313" key="1">
    <source>
        <dbReference type="EMBL" id="KAK4448871.1"/>
    </source>
</evidence>
<evidence type="ECO:0000313" key="2">
    <source>
        <dbReference type="Proteomes" id="UP001321760"/>
    </source>
</evidence>
<comment type="caution">
    <text evidence="1">The sequence shown here is derived from an EMBL/GenBank/DDBJ whole genome shotgun (WGS) entry which is preliminary data.</text>
</comment>